<dbReference type="SUPFAM" id="SSF109998">
    <property type="entry name" value="Triger factor/SurA peptide-binding domain-like"/>
    <property type="match status" value="1"/>
</dbReference>
<accession>A0AAE3DCH8</accession>
<dbReference type="Gene3D" id="3.10.50.40">
    <property type="match status" value="1"/>
</dbReference>
<keyword evidence="3" id="KW-1185">Reference proteome</keyword>
<feature type="signal peptide" evidence="1">
    <location>
        <begin position="1"/>
        <end position="20"/>
    </location>
</feature>
<sequence>MKKRTACLFALMLAMTTALTGCTGVDKLDNSAEAASVDGVSIPLGEVNFLLRYQQTQMSAYSSYFGEDFMNQDLSGSGSIYGETVKSSIVDTLEEYYLVKAHAEELGESLSDEEKAAAEEAAQSFLDANDSKTLTVMSADKDTVAHVLELMALQQKVYGNLAQTIDTNVDDAEAAQKTISYVRSSTSGTTDEDGNTVELTEEELAEKKDVLEQIRAEAEESGDLSAAAENHDLTATTSSYGADDESLNDTIKAAADELSDGEYADIVEGDNAYYLIHMDSTFDEAATQTKKESILEQRKQDAYTNWVDGLKESAEITTNDDNLSKITFERVFKMKEDTSEGDASKGENE</sequence>
<dbReference type="EMBL" id="JAJEPS010000008">
    <property type="protein sequence ID" value="MCC2126364.1"/>
    <property type="molecule type" value="Genomic_DNA"/>
</dbReference>
<evidence type="ECO:0000256" key="1">
    <source>
        <dbReference type="SAM" id="SignalP"/>
    </source>
</evidence>
<keyword evidence="1" id="KW-0732">Signal</keyword>
<organism evidence="2 3">
    <name type="scientific">Hominiventricola filiformis</name>
    <dbReference type="NCBI Taxonomy" id="2885352"/>
    <lineage>
        <taxon>Bacteria</taxon>
        <taxon>Bacillati</taxon>
        <taxon>Bacillota</taxon>
        <taxon>Clostridia</taxon>
        <taxon>Lachnospirales</taxon>
        <taxon>Lachnospiraceae</taxon>
        <taxon>Hominiventricola</taxon>
    </lineage>
</organism>
<gene>
    <name evidence="2" type="ORF">LKD36_09235</name>
</gene>
<dbReference type="RefSeq" id="WP_308459457.1">
    <property type="nucleotide sequence ID" value="NZ_JAJEPS010000008.1"/>
</dbReference>
<feature type="chain" id="PRO_5042156402" evidence="1">
    <location>
        <begin position="21"/>
        <end position="349"/>
    </location>
</feature>
<name>A0AAE3DCH8_9FIRM</name>
<dbReference type="Proteomes" id="UP001198220">
    <property type="component" value="Unassembled WGS sequence"/>
</dbReference>
<comment type="caution">
    <text evidence="2">The sequence shown here is derived from an EMBL/GenBank/DDBJ whole genome shotgun (WGS) entry which is preliminary data.</text>
</comment>
<keyword evidence="2" id="KW-0413">Isomerase</keyword>
<dbReference type="InterPro" id="IPR027304">
    <property type="entry name" value="Trigger_fact/SurA_dom_sf"/>
</dbReference>
<evidence type="ECO:0000313" key="2">
    <source>
        <dbReference type="EMBL" id="MCC2126364.1"/>
    </source>
</evidence>
<protein>
    <submittedName>
        <fullName evidence="2">Peptidyl-prolyl cis-trans isomerase</fullName>
    </submittedName>
</protein>
<proteinExistence type="predicted"/>
<reference evidence="2 3" key="1">
    <citation type="submission" date="2021-10" db="EMBL/GenBank/DDBJ databases">
        <title>Anaerobic single-cell dispensing facilitates the cultivation of human gut bacteria.</title>
        <authorList>
            <person name="Afrizal A."/>
        </authorList>
    </citation>
    <scope>NUCLEOTIDE SEQUENCE [LARGE SCALE GENOMIC DNA]</scope>
    <source>
        <strain evidence="2 3">CLA-AA-H276</strain>
    </source>
</reference>
<evidence type="ECO:0000313" key="3">
    <source>
        <dbReference type="Proteomes" id="UP001198220"/>
    </source>
</evidence>
<dbReference type="InterPro" id="IPR046357">
    <property type="entry name" value="PPIase_dom_sf"/>
</dbReference>
<dbReference type="AlphaFoldDB" id="A0AAE3DCH8"/>
<dbReference type="GO" id="GO:0003755">
    <property type="term" value="F:peptidyl-prolyl cis-trans isomerase activity"/>
    <property type="evidence" value="ECO:0007669"/>
    <property type="project" value="InterPro"/>
</dbReference>
<dbReference type="PROSITE" id="PS51257">
    <property type="entry name" value="PROKAR_LIPOPROTEIN"/>
    <property type="match status" value="1"/>
</dbReference>